<comment type="caution">
    <text evidence="2">The sequence shown here is derived from an EMBL/GenBank/DDBJ whole genome shotgun (WGS) entry which is preliminary data.</text>
</comment>
<reference evidence="2 3" key="1">
    <citation type="submission" date="2020-08" db="EMBL/GenBank/DDBJ databases">
        <title>Genomic Encyclopedia of Type Strains, Phase III (KMG-III): the genomes of soil and plant-associated and newly described type strains.</title>
        <authorList>
            <person name="Whitman W."/>
        </authorList>
    </citation>
    <scope>NUCLEOTIDE SEQUENCE [LARGE SCALE GENOMIC DNA]</scope>
    <source>
        <strain evidence="2 3">CECT 4462</strain>
    </source>
</reference>
<dbReference type="Gene3D" id="3.40.30.10">
    <property type="entry name" value="Glutaredoxin"/>
    <property type="match status" value="1"/>
</dbReference>
<evidence type="ECO:0000313" key="2">
    <source>
        <dbReference type="EMBL" id="MBB3104815.1"/>
    </source>
</evidence>
<dbReference type="Proteomes" id="UP000549250">
    <property type="component" value="Unassembled WGS sequence"/>
</dbReference>
<organism evidence="2 3">
    <name type="scientific">Azomonas macrocytogenes</name>
    <name type="common">Azotobacter macrocytogenes</name>
    <dbReference type="NCBI Taxonomy" id="69962"/>
    <lineage>
        <taxon>Bacteria</taxon>
        <taxon>Pseudomonadati</taxon>
        <taxon>Pseudomonadota</taxon>
        <taxon>Gammaproteobacteria</taxon>
        <taxon>Pseudomonadales</taxon>
        <taxon>Pseudomonadaceae</taxon>
        <taxon>Azomonas</taxon>
    </lineage>
</organism>
<dbReference type="Pfam" id="PF07449">
    <property type="entry name" value="HyaE"/>
    <property type="match status" value="1"/>
</dbReference>
<dbReference type="RefSeq" id="WP_183167658.1">
    <property type="nucleotide sequence ID" value="NZ_JACHXI010000020.1"/>
</dbReference>
<protein>
    <submittedName>
        <fullName evidence="2">Hydrogenase-1 operon protein HyaE</fullName>
    </submittedName>
</protein>
<proteinExistence type="inferred from homology"/>
<dbReference type="CDD" id="cd02965">
    <property type="entry name" value="HyaE"/>
    <property type="match status" value="1"/>
</dbReference>
<gene>
    <name evidence="2" type="ORF">FHR87_003241</name>
</gene>
<dbReference type="InterPro" id="IPR036249">
    <property type="entry name" value="Thioredoxin-like_sf"/>
</dbReference>
<keyword evidence="3" id="KW-1185">Reference proteome</keyword>
<dbReference type="EMBL" id="JACHXI010000020">
    <property type="protein sequence ID" value="MBB3104815.1"/>
    <property type="molecule type" value="Genomic_DNA"/>
</dbReference>
<name>A0A839T9V1_AZOMA</name>
<accession>A0A839T9V1</accession>
<dbReference type="SUPFAM" id="SSF52833">
    <property type="entry name" value="Thioredoxin-like"/>
    <property type="match status" value="1"/>
</dbReference>
<dbReference type="InterPro" id="IPR010893">
    <property type="entry name" value="NiFe-hyd_mat_HyaE"/>
</dbReference>
<comment type="similarity">
    <text evidence="1">Belongs to the HupG/HyaE family.</text>
</comment>
<dbReference type="AlphaFoldDB" id="A0A839T9V1"/>
<sequence>MKHPLLARLTGTLDFPCLDEIEFERHVQAQDFSVLFFCGDPKRFPESLDVAVILPELLKVFPQLSPALIAHDFEQRLQMRYGFSVWPTLVFLKAGRYLGSLPKVRDWDEYLAQIPLILALEPQDAATRIPLLAAATPPIPDH</sequence>
<evidence type="ECO:0000313" key="3">
    <source>
        <dbReference type="Proteomes" id="UP000549250"/>
    </source>
</evidence>
<evidence type="ECO:0000256" key="1">
    <source>
        <dbReference type="ARBA" id="ARBA00009004"/>
    </source>
</evidence>